<name>A0ABS7U6Q4_9BACT</name>
<reference evidence="9" key="1">
    <citation type="submission" date="2021-08" db="EMBL/GenBank/DDBJ databases">
        <authorList>
            <person name="Stevens D.C."/>
        </authorList>
    </citation>
    <scope>NUCLEOTIDE SEQUENCE</scope>
    <source>
        <strain evidence="9">DSM 53165</strain>
    </source>
</reference>
<keyword evidence="5" id="KW-0862">Zinc</keyword>
<evidence type="ECO:0000256" key="3">
    <source>
        <dbReference type="ARBA" id="ARBA00022670"/>
    </source>
</evidence>
<evidence type="ECO:0000313" key="9">
    <source>
        <dbReference type="EMBL" id="MBZ5716094.1"/>
    </source>
</evidence>
<gene>
    <name evidence="9" type="ORF">K7C98_43260</name>
</gene>
<comment type="caution">
    <text evidence="9">The sequence shown here is derived from an EMBL/GenBank/DDBJ whole genome shotgun (WGS) entry which is preliminary data.</text>
</comment>
<dbReference type="InterPro" id="IPR000834">
    <property type="entry name" value="Peptidase_M14"/>
</dbReference>
<dbReference type="Proteomes" id="UP001139031">
    <property type="component" value="Unassembled WGS sequence"/>
</dbReference>
<evidence type="ECO:0000256" key="1">
    <source>
        <dbReference type="ARBA" id="ARBA00001947"/>
    </source>
</evidence>
<keyword evidence="6" id="KW-0482">Metalloprotease</keyword>
<keyword evidence="3" id="KW-0645">Protease</keyword>
<dbReference type="CDD" id="cd00596">
    <property type="entry name" value="Peptidase_M14_like"/>
    <property type="match status" value="1"/>
</dbReference>
<dbReference type="Gene3D" id="3.40.630.10">
    <property type="entry name" value="Zn peptidases"/>
    <property type="match status" value="1"/>
</dbReference>
<feature type="active site" description="Proton donor/acceptor" evidence="7">
    <location>
        <position position="258"/>
    </location>
</feature>
<protein>
    <recommendedName>
        <fullName evidence="8">Peptidase M14 domain-containing protein</fullName>
    </recommendedName>
</protein>
<accession>A0ABS7U6Q4</accession>
<proteinExistence type="inferred from homology"/>
<dbReference type="PANTHER" id="PTHR11705">
    <property type="entry name" value="PROTEASE FAMILY M14 CARBOXYPEPTIDASE A,B"/>
    <property type="match status" value="1"/>
</dbReference>
<dbReference type="SUPFAM" id="SSF53187">
    <property type="entry name" value="Zn-dependent exopeptidases"/>
    <property type="match status" value="1"/>
</dbReference>
<dbReference type="PROSITE" id="PS52035">
    <property type="entry name" value="PEPTIDASE_M14"/>
    <property type="match status" value="1"/>
</dbReference>
<feature type="domain" description="Peptidase M14" evidence="8">
    <location>
        <begin position="8"/>
        <end position="280"/>
    </location>
</feature>
<keyword evidence="10" id="KW-1185">Reference proteome</keyword>
<dbReference type="SMART" id="SM00631">
    <property type="entry name" value="Zn_pept"/>
    <property type="match status" value="1"/>
</dbReference>
<evidence type="ECO:0000256" key="5">
    <source>
        <dbReference type="ARBA" id="ARBA00022833"/>
    </source>
</evidence>
<evidence type="ECO:0000313" key="10">
    <source>
        <dbReference type="Proteomes" id="UP001139031"/>
    </source>
</evidence>
<comment type="cofactor">
    <cofactor evidence="1">
        <name>Zn(2+)</name>
        <dbReference type="ChEBI" id="CHEBI:29105"/>
    </cofactor>
</comment>
<evidence type="ECO:0000256" key="4">
    <source>
        <dbReference type="ARBA" id="ARBA00022801"/>
    </source>
</evidence>
<evidence type="ECO:0000256" key="7">
    <source>
        <dbReference type="PROSITE-ProRule" id="PRU01379"/>
    </source>
</evidence>
<comment type="similarity">
    <text evidence="2 7">Belongs to the peptidase M14 family.</text>
</comment>
<evidence type="ECO:0000256" key="2">
    <source>
        <dbReference type="ARBA" id="ARBA00005988"/>
    </source>
</evidence>
<dbReference type="PANTHER" id="PTHR11705:SF143">
    <property type="entry name" value="SLL0236 PROTEIN"/>
    <property type="match status" value="1"/>
</dbReference>
<organism evidence="9 10">
    <name type="scientific">Nannocystis pusilla</name>
    <dbReference type="NCBI Taxonomy" id="889268"/>
    <lineage>
        <taxon>Bacteria</taxon>
        <taxon>Pseudomonadati</taxon>
        <taxon>Myxococcota</taxon>
        <taxon>Polyangia</taxon>
        <taxon>Nannocystales</taxon>
        <taxon>Nannocystaceae</taxon>
        <taxon>Nannocystis</taxon>
    </lineage>
</organism>
<keyword evidence="4" id="KW-0378">Hydrolase</keyword>
<sequence length="315" mass="34684">MNPADELAPYPSPEGRAAETADLAARVGGELVEYGTSVEGRPLVAVRVPSTLSDRPRILCGANIHGVEFIAGRVALGLLRALAEGDPRLLDLRARAELWVVPSINPDGYARTFAAGGHGRLPSFRANAHGVDLNRNYPRPGGAAPSWLPGAGSDRPGDATYRGPHPLSEPETAALDRLFRTQRFVAGANLHSFMGTVIPARVTERRAYATYRRLCRSFARAQPHRRYFRLASRIFDTFTGEQEDHQHHAHGTWAVCVETFTILASYRQHLRAPSVFWRFNPRDPAPWVENDVSGLCAYFGAALQIERPGTYDRPA</sequence>
<dbReference type="Pfam" id="PF00246">
    <property type="entry name" value="Peptidase_M14"/>
    <property type="match status" value="1"/>
</dbReference>
<evidence type="ECO:0000256" key="6">
    <source>
        <dbReference type="ARBA" id="ARBA00023049"/>
    </source>
</evidence>
<dbReference type="PRINTS" id="PR00765">
    <property type="entry name" value="CRBOXYPTASEA"/>
</dbReference>
<dbReference type="RefSeq" id="WP_224197834.1">
    <property type="nucleotide sequence ID" value="NZ_JAIRAU010000061.1"/>
</dbReference>
<dbReference type="EMBL" id="JAIRAU010000061">
    <property type="protein sequence ID" value="MBZ5716094.1"/>
    <property type="molecule type" value="Genomic_DNA"/>
</dbReference>
<evidence type="ECO:0000259" key="8">
    <source>
        <dbReference type="PROSITE" id="PS52035"/>
    </source>
</evidence>